<evidence type="ECO:0000313" key="2">
    <source>
        <dbReference type="Proteomes" id="UP000199682"/>
    </source>
</evidence>
<dbReference type="EMBL" id="FNET01000006">
    <property type="protein sequence ID" value="SDK54188.1"/>
    <property type="molecule type" value="Genomic_DNA"/>
</dbReference>
<organism evidence="1 2">
    <name type="scientific">Lentzea albidocapillata subsp. violacea</name>
    <dbReference type="NCBI Taxonomy" id="128104"/>
    <lineage>
        <taxon>Bacteria</taxon>
        <taxon>Bacillati</taxon>
        <taxon>Actinomycetota</taxon>
        <taxon>Actinomycetes</taxon>
        <taxon>Pseudonocardiales</taxon>
        <taxon>Pseudonocardiaceae</taxon>
        <taxon>Lentzea</taxon>
    </lineage>
</organism>
<dbReference type="AlphaFoldDB" id="A0A1G9CRE4"/>
<accession>A0A1G9CRE4</accession>
<protein>
    <submittedName>
        <fullName evidence="1">Uncharacterized protein</fullName>
    </submittedName>
</protein>
<dbReference type="Proteomes" id="UP000199682">
    <property type="component" value="Unassembled WGS sequence"/>
</dbReference>
<evidence type="ECO:0000313" key="1">
    <source>
        <dbReference type="EMBL" id="SDK54188.1"/>
    </source>
</evidence>
<dbReference type="RefSeq" id="WP_090006525.1">
    <property type="nucleotide sequence ID" value="NZ_FNET01000006.1"/>
</dbReference>
<gene>
    <name evidence="1" type="ORF">SAMN04488074_10630</name>
</gene>
<reference evidence="2" key="1">
    <citation type="submission" date="2016-10" db="EMBL/GenBank/DDBJ databases">
        <authorList>
            <person name="Varghese N."/>
            <person name="Submissions S."/>
        </authorList>
    </citation>
    <scope>NUCLEOTIDE SEQUENCE [LARGE SCALE GENOMIC DNA]</scope>
    <source>
        <strain evidence="2">DSM 44796</strain>
    </source>
</reference>
<name>A0A1G9CRE4_9PSEU</name>
<proteinExistence type="predicted"/>
<sequence>MFLYLLMLCAIVGILALATIVLRRLKNRQVRQDELWSGYQQHMNALREASPEAELARVAQVYQRAKSGTKAVIAWERTGVEQDSWFEGMDPSPGDVLLLRRGPGWGPDSASPNVFYVAPGQVLSSMTVEAQAAAARHERRLAATGVTP</sequence>